<keyword evidence="12 15" id="KW-1133">Transmembrane helix</keyword>
<evidence type="ECO:0000256" key="8">
    <source>
        <dbReference type="ARBA" id="ARBA00022692"/>
    </source>
</evidence>
<dbReference type="RefSeq" id="WP_055401209.1">
    <property type="nucleotide sequence ID" value="NZ_JAMXAX010000043.1"/>
</dbReference>
<evidence type="ECO:0000259" key="17">
    <source>
        <dbReference type="PROSITE" id="PS50885"/>
    </source>
</evidence>
<dbReference type="PROSITE" id="PS50109">
    <property type="entry name" value="HIS_KIN"/>
    <property type="match status" value="1"/>
</dbReference>
<evidence type="ECO:0000256" key="13">
    <source>
        <dbReference type="ARBA" id="ARBA00023012"/>
    </source>
</evidence>
<keyword evidence="19" id="KW-1185">Reference proteome</keyword>
<evidence type="ECO:0000256" key="10">
    <source>
        <dbReference type="ARBA" id="ARBA00022777"/>
    </source>
</evidence>
<dbReference type="PROSITE" id="PS50885">
    <property type="entry name" value="HAMP"/>
    <property type="match status" value="1"/>
</dbReference>
<dbReference type="InterPro" id="IPR003594">
    <property type="entry name" value="HATPase_dom"/>
</dbReference>
<dbReference type="InterPro" id="IPR036097">
    <property type="entry name" value="HisK_dim/P_sf"/>
</dbReference>
<evidence type="ECO:0000313" key="18">
    <source>
        <dbReference type="EMBL" id="MFC3935368.1"/>
    </source>
</evidence>
<accession>A0ABV8DAI1</accession>
<keyword evidence="10" id="KW-0418">Kinase</keyword>
<protein>
    <recommendedName>
        <fullName evidence="3">histidine kinase</fullName>
        <ecNumber evidence="3">2.7.13.3</ecNumber>
    </recommendedName>
</protein>
<evidence type="ECO:0000256" key="5">
    <source>
        <dbReference type="ARBA" id="ARBA00022519"/>
    </source>
</evidence>
<evidence type="ECO:0000256" key="1">
    <source>
        <dbReference type="ARBA" id="ARBA00000085"/>
    </source>
</evidence>
<keyword evidence="14 15" id="KW-0472">Membrane</keyword>
<comment type="subcellular location">
    <subcellularLocation>
        <location evidence="2">Cell inner membrane</location>
        <topology evidence="2">Multi-pass membrane protein</topology>
    </subcellularLocation>
</comment>
<dbReference type="Pfam" id="PF00672">
    <property type="entry name" value="HAMP"/>
    <property type="match status" value="1"/>
</dbReference>
<dbReference type="InterPro" id="IPR003660">
    <property type="entry name" value="HAMP_dom"/>
</dbReference>
<dbReference type="Gene3D" id="1.10.287.130">
    <property type="match status" value="1"/>
</dbReference>
<organism evidence="18 19">
    <name type="scientific">Acidovorax facilis</name>
    <dbReference type="NCBI Taxonomy" id="12917"/>
    <lineage>
        <taxon>Bacteria</taxon>
        <taxon>Pseudomonadati</taxon>
        <taxon>Pseudomonadota</taxon>
        <taxon>Betaproteobacteria</taxon>
        <taxon>Burkholderiales</taxon>
        <taxon>Comamonadaceae</taxon>
        <taxon>Acidovorax</taxon>
    </lineage>
</organism>
<dbReference type="SMART" id="SM00388">
    <property type="entry name" value="HisKA"/>
    <property type="match status" value="1"/>
</dbReference>
<keyword evidence="13" id="KW-0902">Two-component regulatory system</keyword>
<evidence type="ECO:0000256" key="3">
    <source>
        <dbReference type="ARBA" id="ARBA00012438"/>
    </source>
</evidence>
<gene>
    <name evidence="18" type="ORF">ACFOW3_12110</name>
</gene>
<dbReference type="InterPro" id="IPR050980">
    <property type="entry name" value="2C_sensor_his_kinase"/>
</dbReference>
<proteinExistence type="predicted"/>
<keyword evidence="7" id="KW-0808">Transferase</keyword>
<dbReference type="EC" id="2.7.13.3" evidence="3"/>
<reference evidence="19" key="1">
    <citation type="journal article" date="2019" name="Int. J. Syst. Evol. Microbiol.">
        <title>The Global Catalogue of Microorganisms (GCM) 10K type strain sequencing project: providing services to taxonomists for standard genome sequencing and annotation.</title>
        <authorList>
            <consortium name="The Broad Institute Genomics Platform"/>
            <consortium name="The Broad Institute Genome Sequencing Center for Infectious Disease"/>
            <person name="Wu L."/>
            <person name="Ma J."/>
        </authorList>
    </citation>
    <scope>NUCLEOTIDE SEQUENCE [LARGE SCALE GENOMIC DNA]</scope>
    <source>
        <strain evidence="19">CCUG 2113</strain>
    </source>
</reference>
<evidence type="ECO:0000256" key="6">
    <source>
        <dbReference type="ARBA" id="ARBA00022553"/>
    </source>
</evidence>
<evidence type="ECO:0000313" key="19">
    <source>
        <dbReference type="Proteomes" id="UP001595693"/>
    </source>
</evidence>
<feature type="transmembrane region" description="Helical" evidence="15">
    <location>
        <begin position="153"/>
        <end position="173"/>
    </location>
</feature>
<evidence type="ECO:0000256" key="2">
    <source>
        <dbReference type="ARBA" id="ARBA00004429"/>
    </source>
</evidence>
<dbReference type="SMART" id="SM00387">
    <property type="entry name" value="HATPase_c"/>
    <property type="match status" value="1"/>
</dbReference>
<dbReference type="EMBL" id="JBHSAJ010000029">
    <property type="protein sequence ID" value="MFC3935368.1"/>
    <property type="molecule type" value="Genomic_DNA"/>
</dbReference>
<evidence type="ECO:0000256" key="7">
    <source>
        <dbReference type="ARBA" id="ARBA00022679"/>
    </source>
</evidence>
<dbReference type="SMART" id="SM00304">
    <property type="entry name" value="HAMP"/>
    <property type="match status" value="1"/>
</dbReference>
<dbReference type="Pfam" id="PF02518">
    <property type="entry name" value="HATPase_c"/>
    <property type="match status" value="1"/>
</dbReference>
<dbReference type="Gene3D" id="3.30.565.10">
    <property type="entry name" value="Histidine kinase-like ATPase, C-terminal domain"/>
    <property type="match status" value="1"/>
</dbReference>
<keyword evidence="11 18" id="KW-0067">ATP-binding</keyword>
<dbReference type="CDD" id="cd00082">
    <property type="entry name" value="HisKA"/>
    <property type="match status" value="1"/>
</dbReference>
<dbReference type="PANTHER" id="PTHR44936">
    <property type="entry name" value="SENSOR PROTEIN CREC"/>
    <property type="match status" value="1"/>
</dbReference>
<dbReference type="SUPFAM" id="SSF158472">
    <property type="entry name" value="HAMP domain-like"/>
    <property type="match status" value="1"/>
</dbReference>
<comment type="catalytic activity">
    <reaction evidence="1">
        <text>ATP + protein L-histidine = ADP + protein N-phospho-L-histidine.</text>
        <dbReference type="EC" id="2.7.13.3"/>
    </reaction>
</comment>
<keyword evidence="6" id="KW-0597">Phosphoprotein</keyword>
<feature type="domain" description="Histidine kinase" evidence="16">
    <location>
        <begin position="234"/>
        <end position="436"/>
    </location>
</feature>
<feature type="domain" description="HAMP" evidence="17">
    <location>
        <begin position="174"/>
        <end position="226"/>
    </location>
</feature>
<keyword evidence="5" id="KW-0997">Cell inner membrane</keyword>
<evidence type="ECO:0000256" key="15">
    <source>
        <dbReference type="SAM" id="Phobius"/>
    </source>
</evidence>
<dbReference type="SUPFAM" id="SSF47384">
    <property type="entry name" value="Homodimeric domain of signal transducing histidine kinase"/>
    <property type="match status" value="1"/>
</dbReference>
<evidence type="ECO:0000259" key="16">
    <source>
        <dbReference type="PROSITE" id="PS50109"/>
    </source>
</evidence>
<dbReference type="Proteomes" id="UP001595693">
    <property type="component" value="Unassembled WGS sequence"/>
</dbReference>
<evidence type="ECO:0000256" key="4">
    <source>
        <dbReference type="ARBA" id="ARBA00022475"/>
    </source>
</evidence>
<keyword evidence="9" id="KW-0547">Nucleotide-binding</keyword>
<name>A0ABV8DAI1_9BURK</name>
<evidence type="ECO:0000256" key="11">
    <source>
        <dbReference type="ARBA" id="ARBA00022840"/>
    </source>
</evidence>
<dbReference type="SUPFAM" id="SSF55874">
    <property type="entry name" value="ATPase domain of HSP90 chaperone/DNA topoisomerase II/histidine kinase"/>
    <property type="match status" value="1"/>
</dbReference>
<keyword evidence="4" id="KW-1003">Cell membrane</keyword>
<comment type="caution">
    <text evidence="18">The sequence shown here is derived from an EMBL/GenBank/DDBJ whole genome shotgun (WGS) entry which is preliminary data.</text>
</comment>
<dbReference type="InterPro" id="IPR005467">
    <property type="entry name" value="His_kinase_dom"/>
</dbReference>
<dbReference type="PRINTS" id="PR00344">
    <property type="entry name" value="BCTRLSENSOR"/>
</dbReference>
<sequence>MTLRWWPRSLFGRILLVLALGLALAHALTFVLAITERSMTMRRAMVSYLASDVASSMAMLDRLPAAERAQWVDRLARRNYRFSLTAPLDAPEDPSDLARLIAGAVGATLPPGQTVRVIDPHVPGTELRLQLQLSDGTPLAVDMDEPRLQVSPWVLGALALQLALLVGLCAWAVRAATRPLRTLADAADALGADRAAVPLAEDGPREVQRAAQAFNRMQQRIQAHLEERMRILAAVSHDLQTPITRLRLRADLLDDTALQGKLHADLAEMQSLVEDGIAYARSSQAVQEPLQRVDLRALLQSIAFDYADAGLPVLLLHADPGACDTRPQALRRLVCNLVDNALKFAGAAEVSLEAGDHGQWLLRVLDRGPGIPEADLAAVLQPYVRLEDSRNRGTGGTGLGLAIANELAQALGGRLVLGPRADGAGLEARVELPGPQP</sequence>
<dbReference type="PANTHER" id="PTHR44936:SF5">
    <property type="entry name" value="SENSOR HISTIDINE KINASE ENVZ"/>
    <property type="match status" value="1"/>
</dbReference>
<evidence type="ECO:0000256" key="12">
    <source>
        <dbReference type="ARBA" id="ARBA00022989"/>
    </source>
</evidence>
<evidence type="ECO:0000256" key="9">
    <source>
        <dbReference type="ARBA" id="ARBA00022741"/>
    </source>
</evidence>
<dbReference type="GO" id="GO:0005524">
    <property type="term" value="F:ATP binding"/>
    <property type="evidence" value="ECO:0007669"/>
    <property type="project" value="UniProtKB-KW"/>
</dbReference>
<keyword evidence="8 15" id="KW-0812">Transmembrane</keyword>
<dbReference type="InterPro" id="IPR036890">
    <property type="entry name" value="HATPase_C_sf"/>
</dbReference>
<evidence type="ECO:0000256" key="14">
    <source>
        <dbReference type="ARBA" id="ARBA00023136"/>
    </source>
</evidence>
<dbReference type="InterPro" id="IPR004358">
    <property type="entry name" value="Sig_transdc_His_kin-like_C"/>
</dbReference>
<dbReference type="InterPro" id="IPR003661">
    <property type="entry name" value="HisK_dim/P_dom"/>
</dbReference>